<dbReference type="Gene3D" id="2.160.10.10">
    <property type="entry name" value="Hexapeptide repeat proteins"/>
    <property type="match status" value="1"/>
</dbReference>
<dbReference type="AlphaFoldDB" id="A0A844I169"/>
<dbReference type="SUPFAM" id="SSF53448">
    <property type="entry name" value="Nucleotide-diphospho-sugar transferases"/>
    <property type="match status" value="1"/>
</dbReference>
<name>A0A844I169_9GAMM</name>
<dbReference type="InterPro" id="IPR050486">
    <property type="entry name" value="Mannose-1P_guanyltransferase"/>
</dbReference>
<accession>A0A844I169</accession>
<gene>
    <name evidence="2" type="ORF">FH752_15685</name>
</gene>
<evidence type="ECO:0000313" key="2">
    <source>
        <dbReference type="EMBL" id="MTJ00057.1"/>
    </source>
</evidence>
<feature type="domain" description="Nucleotidyl transferase" evidence="1">
    <location>
        <begin position="5"/>
        <end position="84"/>
    </location>
</feature>
<evidence type="ECO:0000259" key="1">
    <source>
        <dbReference type="Pfam" id="PF00483"/>
    </source>
</evidence>
<comment type="caution">
    <text evidence="2">The sequence shown here is derived from an EMBL/GenBank/DDBJ whole genome shotgun (WGS) entry which is preliminary data.</text>
</comment>
<reference evidence="2 3" key="1">
    <citation type="submission" date="2019-06" db="EMBL/GenBank/DDBJ databases">
        <title>Enrichment of Autotrophic Halophilic Microorganisms from Red Sea Brine Pool Using Microbial Electrosynthesis System.</title>
        <authorList>
            <person name="Alqahtani M.F."/>
            <person name="Bajracharya S."/>
            <person name="Katuri K.P."/>
            <person name="Ali M."/>
            <person name="Saikaly P.E."/>
        </authorList>
    </citation>
    <scope>NUCLEOTIDE SEQUENCE [LARGE SCALE GENOMIC DNA]</scope>
    <source>
        <strain evidence="2">MES15</strain>
    </source>
</reference>
<proteinExistence type="predicted"/>
<dbReference type="PANTHER" id="PTHR22572">
    <property type="entry name" value="SUGAR-1-PHOSPHATE GUANYL TRANSFERASE"/>
    <property type="match status" value="1"/>
</dbReference>
<dbReference type="Proteomes" id="UP000431462">
    <property type="component" value="Unassembled WGS sequence"/>
</dbReference>
<organism evidence="2 3">
    <name type="scientific">Marinobacter adhaerens</name>
    <dbReference type="NCBI Taxonomy" id="1033846"/>
    <lineage>
        <taxon>Bacteria</taxon>
        <taxon>Pseudomonadati</taxon>
        <taxon>Pseudomonadota</taxon>
        <taxon>Gammaproteobacteria</taxon>
        <taxon>Pseudomonadales</taxon>
        <taxon>Marinobacteraceae</taxon>
        <taxon>Marinobacter</taxon>
    </lineage>
</organism>
<dbReference type="InterPro" id="IPR005835">
    <property type="entry name" value="NTP_transferase_dom"/>
</dbReference>
<sequence>MKSALIFADRDGSELPPLNDRYCPAMLPVLGKPLLEHSLEHCLSLGIETVYVVLDAHAASVRRYFETGARWSLNIHYVLSRQGESPDRVRRRIGQSLNAPYVAMRGDIWHGLEPNFPRDEGTPKPHRRLGYVVNDAADASIDSLHWQTISRIQIPVFRPDAIDRPCRVYSLGEYHSLALAALSDVFSARDRAIDNPPTTRLLLGAQTRVNHVSLDEGTAFIAEHSRVDIGAQLAGVVSVGRHCLVDRGTRIADSVLLDHTYIGAGLAVKNAIVDQDRIIRVDLNATTTIADSFLLWSNKRPVDGGWLSKALERLIAVCLLPLAALFDFLRRMSAEPRTGSEPGPLRPPLVSRLWAVYTGNIALFGRDEKIAKPLQDSPETPPWQYQYEQLPVGAISPARARLRGQGDLTLLMLTELELNRPRTVGFLAKNLIRCFWSGLKTLLPTARLCSRPTTLPEVSK</sequence>
<dbReference type="EMBL" id="VENC01000015">
    <property type="protein sequence ID" value="MTJ00057.1"/>
    <property type="molecule type" value="Genomic_DNA"/>
</dbReference>
<dbReference type="Gene3D" id="3.90.550.10">
    <property type="entry name" value="Spore Coat Polysaccharide Biosynthesis Protein SpsA, Chain A"/>
    <property type="match status" value="1"/>
</dbReference>
<evidence type="ECO:0000313" key="3">
    <source>
        <dbReference type="Proteomes" id="UP000431462"/>
    </source>
</evidence>
<protein>
    <submittedName>
        <fullName evidence="2">NDP-sugar synthase</fullName>
    </submittedName>
</protein>
<dbReference type="InterPro" id="IPR029044">
    <property type="entry name" value="Nucleotide-diphossugar_trans"/>
</dbReference>
<dbReference type="Pfam" id="PF00483">
    <property type="entry name" value="NTP_transferase"/>
    <property type="match status" value="1"/>
</dbReference>